<dbReference type="EMBL" id="NBNE01001782">
    <property type="protein sequence ID" value="OWZ12678.1"/>
    <property type="molecule type" value="Genomic_DNA"/>
</dbReference>
<protein>
    <submittedName>
        <fullName evidence="9">Pol Polyprotein</fullName>
    </submittedName>
</protein>
<evidence type="ECO:0000313" key="9">
    <source>
        <dbReference type="EMBL" id="OWZ12678.1"/>
    </source>
</evidence>
<reference evidence="10" key="1">
    <citation type="submission" date="2017-03" db="EMBL/GenBank/DDBJ databases">
        <title>Phytopthora megakarya and P. palmivora, two closely related causual agents of cacao black pod achieved similar genome size and gene model numbers by different mechanisms.</title>
        <authorList>
            <person name="Ali S."/>
            <person name="Shao J."/>
            <person name="Larry D.J."/>
            <person name="Kronmiller B."/>
            <person name="Shen D."/>
            <person name="Strem M.D."/>
            <person name="Melnick R.L."/>
            <person name="Guiltinan M.J."/>
            <person name="Tyler B.M."/>
            <person name="Meinhardt L.W."/>
            <person name="Bailey B.A."/>
        </authorList>
    </citation>
    <scope>NUCLEOTIDE SEQUENCE [LARGE SCALE GENOMIC DNA]</scope>
    <source>
        <strain evidence="10">zdho120</strain>
    </source>
</reference>
<keyword evidence="1" id="KW-0808">Transferase</keyword>
<dbReference type="Proteomes" id="UP000198211">
    <property type="component" value="Unassembled WGS sequence"/>
</dbReference>
<dbReference type="PANTHER" id="PTHR37984:SF5">
    <property type="entry name" value="PROTEIN NYNRIN-LIKE"/>
    <property type="match status" value="1"/>
</dbReference>
<evidence type="ECO:0000256" key="2">
    <source>
        <dbReference type="ARBA" id="ARBA00022695"/>
    </source>
</evidence>
<evidence type="ECO:0000313" key="10">
    <source>
        <dbReference type="Proteomes" id="UP000198211"/>
    </source>
</evidence>
<evidence type="ECO:0000256" key="5">
    <source>
        <dbReference type="ARBA" id="ARBA00022801"/>
    </source>
</evidence>
<evidence type="ECO:0000259" key="8">
    <source>
        <dbReference type="Pfam" id="PF17917"/>
    </source>
</evidence>
<dbReference type="Pfam" id="PF00078">
    <property type="entry name" value="RVT_1"/>
    <property type="match status" value="1"/>
</dbReference>
<keyword evidence="5" id="KW-0378">Hydrolase</keyword>
<dbReference type="PANTHER" id="PTHR37984">
    <property type="entry name" value="PROTEIN CBG26694"/>
    <property type="match status" value="1"/>
</dbReference>
<name>A0A225W647_9STRA</name>
<feature type="domain" description="Reverse transcriptase RNase H-like" evidence="8">
    <location>
        <begin position="163"/>
        <end position="265"/>
    </location>
</feature>
<dbReference type="GO" id="GO:0016787">
    <property type="term" value="F:hydrolase activity"/>
    <property type="evidence" value="ECO:0007669"/>
    <property type="project" value="UniProtKB-KW"/>
</dbReference>
<evidence type="ECO:0000256" key="3">
    <source>
        <dbReference type="ARBA" id="ARBA00022722"/>
    </source>
</evidence>
<comment type="caution">
    <text evidence="9">The sequence shown here is derived from an EMBL/GenBank/DDBJ whole genome shotgun (WGS) entry which is preliminary data.</text>
</comment>
<dbReference type="Gene3D" id="3.30.70.270">
    <property type="match status" value="2"/>
</dbReference>
<dbReference type="GO" id="GO:0003964">
    <property type="term" value="F:RNA-directed DNA polymerase activity"/>
    <property type="evidence" value="ECO:0007669"/>
    <property type="project" value="UniProtKB-KW"/>
</dbReference>
<dbReference type="AlphaFoldDB" id="A0A225W647"/>
<dbReference type="InterPro" id="IPR000477">
    <property type="entry name" value="RT_dom"/>
</dbReference>
<evidence type="ECO:0000256" key="4">
    <source>
        <dbReference type="ARBA" id="ARBA00022759"/>
    </source>
</evidence>
<keyword evidence="2" id="KW-0548">Nucleotidyltransferase</keyword>
<dbReference type="GO" id="GO:0004519">
    <property type="term" value="F:endonuclease activity"/>
    <property type="evidence" value="ECO:0007669"/>
    <property type="project" value="UniProtKB-KW"/>
</dbReference>
<evidence type="ECO:0000256" key="6">
    <source>
        <dbReference type="ARBA" id="ARBA00022918"/>
    </source>
</evidence>
<evidence type="ECO:0000256" key="1">
    <source>
        <dbReference type="ARBA" id="ARBA00022679"/>
    </source>
</evidence>
<proteinExistence type="predicted"/>
<keyword evidence="3" id="KW-0540">Nuclease</keyword>
<dbReference type="OrthoDB" id="123497at2759"/>
<keyword evidence="6" id="KW-0695">RNA-directed DNA polymerase</keyword>
<accession>A0A225W647</accession>
<feature type="domain" description="Reverse transcriptase" evidence="7">
    <location>
        <begin position="1"/>
        <end position="78"/>
    </location>
</feature>
<dbReference type="InterPro" id="IPR043502">
    <property type="entry name" value="DNA/RNA_pol_sf"/>
</dbReference>
<dbReference type="Pfam" id="PF17917">
    <property type="entry name" value="RT_RNaseH"/>
    <property type="match status" value="1"/>
</dbReference>
<keyword evidence="10" id="KW-1185">Reference proteome</keyword>
<sequence length="400" mass="45961">MGLSCSPAAFNRLIRKVVADQGSFCNAYFVDLFAYTDTNDLEDHLDTLEKVLERCNEEQLYIKLSKCTFCASEIPCLGDFIGIPGIRMDPDNVRVILNGPKPRTKRELQSFLGTYFAEYSAPLTEITKGKTRNEQLQFNELHRQCFEELKPRLSKPPFLVHPDFDRILPVKMDASNFVIAGYLYQFDDVGEARDIAYGGRRLSEAELKYPTRENKTLAALFSMRIWQVYLIDKPFMIRTDHHTLEHILQQKTCSQRLARWLNELGMFQPLFKWIKGDANLDTTAISLAALLKHIRGDNESNGVSTHLDRCFGPIVEQLRAKLNTEAAPPDAELPKSANIDNNELQDTRLFFRSHSSQDRRLCVPDNRELRDRILIEEHDSVVRGPLGSSKTLTFMQQKYH</sequence>
<dbReference type="STRING" id="4795.A0A225W647"/>
<evidence type="ECO:0000259" key="7">
    <source>
        <dbReference type="Pfam" id="PF00078"/>
    </source>
</evidence>
<dbReference type="CDD" id="cd09274">
    <property type="entry name" value="RNase_HI_RT_Ty3"/>
    <property type="match status" value="1"/>
</dbReference>
<dbReference type="InterPro" id="IPR050951">
    <property type="entry name" value="Retrovirus_Pol_polyprotein"/>
</dbReference>
<gene>
    <name evidence="9" type="ORF">PHMEG_00014125</name>
</gene>
<organism evidence="9 10">
    <name type="scientific">Phytophthora megakarya</name>
    <dbReference type="NCBI Taxonomy" id="4795"/>
    <lineage>
        <taxon>Eukaryota</taxon>
        <taxon>Sar</taxon>
        <taxon>Stramenopiles</taxon>
        <taxon>Oomycota</taxon>
        <taxon>Peronosporomycetes</taxon>
        <taxon>Peronosporales</taxon>
        <taxon>Peronosporaceae</taxon>
        <taxon>Phytophthora</taxon>
    </lineage>
</organism>
<dbReference type="SUPFAM" id="SSF56672">
    <property type="entry name" value="DNA/RNA polymerases"/>
    <property type="match status" value="1"/>
</dbReference>
<keyword evidence="4" id="KW-0255">Endonuclease</keyword>
<dbReference type="InterPro" id="IPR041373">
    <property type="entry name" value="RT_RNaseH"/>
</dbReference>
<dbReference type="InterPro" id="IPR043128">
    <property type="entry name" value="Rev_trsase/Diguanyl_cyclase"/>
</dbReference>